<feature type="region of interest" description="Disordered" evidence="5">
    <location>
        <begin position="41"/>
        <end position="65"/>
    </location>
</feature>
<dbReference type="InterPro" id="IPR037187">
    <property type="entry name" value="DnaK_N"/>
</dbReference>
<evidence type="ECO:0000259" key="6">
    <source>
        <dbReference type="Pfam" id="PF01258"/>
    </source>
</evidence>
<dbReference type="InterPro" id="IPR000962">
    <property type="entry name" value="Znf_DskA_TraR"/>
</dbReference>
<evidence type="ECO:0000256" key="1">
    <source>
        <dbReference type="ARBA" id="ARBA00022723"/>
    </source>
</evidence>
<gene>
    <name evidence="7" type="ORF">N7U62_16870</name>
</gene>
<protein>
    <submittedName>
        <fullName evidence="7">TraR/DksA C4-type zinc finger protein</fullName>
    </submittedName>
</protein>
<evidence type="ECO:0000256" key="2">
    <source>
        <dbReference type="ARBA" id="ARBA00022771"/>
    </source>
</evidence>
<evidence type="ECO:0000256" key="4">
    <source>
        <dbReference type="PROSITE-ProRule" id="PRU00510"/>
    </source>
</evidence>
<feature type="domain" description="Zinc finger DksA/TraR C4-type" evidence="6">
    <location>
        <begin position="93"/>
        <end position="121"/>
    </location>
</feature>
<sequence length="128" mass="14557">MSEREKTRYSADELKEFEELINNKLEKAWNELNYIKESITRSKDSGTDSSYGNVKTLEDGADTAEKESLNQLAARQQKFITNLENALIRIKNGTYGICKESGKLISKERLRAVPHTTLSIDSKLKQNS</sequence>
<dbReference type="EMBL" id="JAOYOD010000001">
    <property type="protein sequence ID" value="MCV9388358.1"/>
    <property type="molecule type" value="Genomic_DNA"/>
</dbReference>
<organism evidence="7 8">
    <name type="scientific">Reichenbachiella ulvae</name>
    <dbReference type="NCBI Taxonomy" id="2980104"/>
    <lineage>
        <taxon>Bacteria</taxon>
        <taxon>Pseudomonadati</taxon>
        <taxon>Bacteroidota</taxon>
        <taxon>Cytophagia</taxon>
        <taxon>Cytophagales</taxon>
        <taxon>Reichenbachiellaceae</taxon>
        <taxon>Reichenbachiella</taxon>
    </lineage>
</organism>
<evidence type="ECO:0000313" key="7">
    <source>
        <dbReference type="EMBL" id="MCV9388358.1"/>
    </source>
</evidence>
<evidence type="ECO:0000313" key="8">
    <source>
        <dbReference type="Proteomes" id="UP001300692"/>
    </source>
</evidence>
<evidence type="ECO:0000256" key="3">
    <source>
        <dbReference type="ARBA" id="ARBA00022833"/>
    </source>
</evidence>
<dbReference type="RefSeq" id="WP_264139219.1">
    <property type="nucleotide sequence ID" value="NZ_JAOYOD010000001.1"/>
</dbReference>
<dbReference type="Gene3D" id="1.20.120.910">
    <property type="entry name" value="DksA, coiled-coil domain"/>
    <property type="match status" value="1"/>
</dbReference>
<reference evidence="7 8" key="1">
    <citation type="submission" date="2022-10" db="EMBL/GenBank/DDBJ databases">
        <title>Comparative genomics and taxonomic characterization of three novel marine species of genus Reichenbachiella exhibiting antioxidant and polysaccharide degradation activities.</title>
        <authorList>
            <person name="Muhammad N."/>
            <person name="Lee Y.-J."/>
            <person name="Ko J."/>
            <person name="Kim S.-G."/>
        </authorList>
    </citation>
    <scope>NUCLEOTIDE SEQUENCE [LARGE SCALE GENOMIC DNA]</scope>
    <source>
        <strain evidence="7 8">ABR2-5</strain>
    </source>
</reference>
<accession>A0ABT3CXS5</accession>
<keyword evidence="1" id="KW-0479">Metal-binding</keyword>
<keyword evidence="3" id="KW-0862">Zinc</keyword>
<dbReference type="Pfam" id="PF01258">
    <property type="entry name" value="zf-dskA_traR"/>
    <property type="match status" value="1"/>
</dbReference>
<evidence type="ECO:0000256" key="5">
    <source>
        <dbReference type="SAM" id="MobiDB-lite"/>
    </source>
</evidence>
<dbReference type="PROSITE" id="PS51128">
    <property type="entry name" value="ZF_DKSA_2"/>
    <property type="match status" value="1"/>
</dbReference>
<dbReference type="PANTHER" id="PTHR33823">
    <property type="entry name" value="RNA POLYMERASE-BINDING TRANSCRIPTION FACTOR DKSA-RELATED"/>
    <property type="match status" value="1"/>
</dbReference>
<dbReference type="Proteomes" id="UP001300692">
    <property type="component" value="Unassembled WGS sequence"/>
</dbReference>
<proteinExistence type="predicted"/>
<keyword evidence="2" id="KW-0863">Zinc-finger</keyword>
<dbReference type="PANTHER" id="PTHR33823:SF2">
    <property type="entry name" value="RNA POLYMERASE-BINDING TRANSCRIPTION FACTOR DKSA"/>
    <property type="match status" value="1"/>
</dbReference>
<dbReference type="SUPFAM" id="SSF109635">
    <property type="entry name" value="DnaK suppressor protein DksA, alpha-hairpin domain"/>
    <property type="match status" value="1"/>
</dbReference>
<name>A0ABT3CXS5_9BACT</name>
<feature type="zinc finger region" description="dksA C4-type" evidence="4">
    <location>
        <begin position="98"/>
        <end position="122"/>
    </location>
</feature>
<keyword evidence="8" id="KW-1185">Reference proteome</keyword>
<comment type="caution">
    <text evidence="7">The sequence shown here is derived from an EMBL/GenBank/DDBJ whole genome shotgun (WGS) entry which is preliminary data.</text>
</comment>